<feature type="transmembrane region" description="Helical" evidence="9">
    <location>
        <begin position="971"/>
        <end position="992"/>
    </location>
</feature>
<dbReference type="AlphaFoldDB" id="A0A6M0JYV3"/>
<dbReference type="SUPFAM" id="SSF82714">
    <property type="entry name" value="Multidrug efflux transporter AcrB TolC docking domain, DN and DC subdomains"/>
    <property type="match status" value="2"/>
</dbReference>
<evidence type="ECO:0000259" key="10">
    <source>
        <dbReference type="PROSITE" id="PS50156"/>
    </source>
</evidence>
<name>A0A6M0JYV3_9GAMM</name>
<evidence type="ECO:0000313" key="12">
    <source>
        <dbReference type="Proteomes" id="UP000483379"/>
    </source>
</evidence>
<accession>A0A6M0JYV3</accession>
<protein>
    <recommendedName>
        <fullName evidence="9">Efflux pump membrane transporter</fullName>
    </recommendedName>
</protein>
<comment type="similarity">
    <text evidence="2 9">Belongs to the resistance-nodulation-cell division (RND) (TC 2.A.6) family.</text>
</comment>
<dbReference type="PRINTS" id="PR00702">
    <property type="entry name" value="ACRIFLAVINRP"/>
</dbReference>
<dbReference type="RefSeq" id="WP_164452747.1">
    <property type="nucleotide sequence ID" value="NZ_JAAIJQ010000025.1"/>
</dbReference>
<dbReference type="PANTHER" id="PTHR32063">
    <property type="match status" value="1"/>
</dbReference>
<dbReference type="GO" id="GO:0042910">
    <property type="term" value="F:xenobiotic transmembrane transporter activity"/>
    <property type="evidence" value="ECO:0007669"/>
    <property type="project" value="TreeGrafter"/>
</dbReference>
<feature type="transmembrane region" description="Helical" evidence="9">
    <location>
        <begin position="868"/>
        <end position="887"/>
    </location>
</feature>
<comment type="caution">
    <text evidence="11">The sequence shown here is derived from an EMBL/GenBank/DDBJ whole genome shotgun (WGS) entry which is preliminary data.</text>
</comment>
<dbReference type="InterPro" id="IPR004764">
    <property type="entry name" value="MdtF-like"/>
</dbReference>
<dbReference type="PANTHER" id="PTHR32063:SF76">
    <property type="entry name" value="EFFLUX PUMP MEMBRANE TRANSPORTER"/>
    <property type="match status" value="1"/>
</dbReference>
<evidence type="ECO:0000256" key="2">
    <source>
        <dbReference type="ARBA" id="ARBA00010942"/>
    </source>
</evidence>
<comment type="subcellular location">
    <subcellularLocation>
        <location evidence="1 9">Cell inner membrane</location>
        <topology evidence="1 9">Multi-pass membrane protein</topology>
    </subcellularLocation>
</comment>
<dbReference type="NCBIfam" id="NF000282">
    <property type="entry name" value="RND_permease_1"/>
    <property type="match status" value="1"/>
</dbReference>
<evidence type="ECO:0000256" key="4">
    <source>
        <dbReference type="ARBA" id="ARBA00022475"/>
    </source>
</evidence>
<feature type="transmembrane region" description="Helical" evidence="9">
    <location>
        <begin position="473"/>
        <end position="500"/>
    </location>
</feature>
<evidence type="ECO:0000256" key="8">
    <source>
        <dbReference type="ARBA" id="ARBA00023136"/>
    </source>
</evidence>
<dbReference type="Gene3D" id="3.30.70.1440">
    <property type="entry name" value="Multidrug efflux transporter AcrB pore domain"/>
    <property type="match status" value="1"/>
</dbReference>
<dbReference type="GO" id="GO:0009636">
    <property type="term" value="P:response to toxic substance"/>
    <property type="evidence" value="ECO:0007669"/>
    <property type="project" value="UniProtKB-ARBA"/>
</dbReference>
<feature type="transmembrane region" description="Helical" evidence="9">
    <location>
        <begin position="396"/>
        <end position="416"/>
    </location>
</feature>
<feature type="transmembrane region" description="Helical" evidence="9">
    <location>
        <begin position="998"/>
        <end position="1026"/>
    </location>
</feature>
<evidence type="ECO:0000256" key="7">
    <source>
        <dbReference type="ARBA" id="ARBA00022989"/>
    </source>
</evidence>
<keyword evidence="6 9" id="KW-0812">Transmembrane</keyword>
<dbReference type="GO" id="GO:0015562">
    <property type="term" value="F:efflux transmembrane transporter activity"/>
    <property type="evidence" value="ECO:0007669"/>
    <property type="project" value="InterPro"/>
</dbReference>
<dbReference type="NCBIfam" id="TIGR00915">
    <property type="entry name" value="2A0602"/>
    <property type="match status" value="1"/>
</dbReference>
<dbReference type="GO" id="GO:0005886">
    <property type="term" value="C:plasma membrane"/>
    <property type="evidence" value="ECO:0007669"/>
    <property type="project" value="UniProtKB-SubCell"/>
</dbReference>
<dbReference type="SUPFAM" id="SSF82866">
    <property type="entry name" value="Multidrug efflux transporter AcrB transmembrane domain"/>
    <property type="match status" value="2"/>
</dbReference>
<evidence type="ECO:0000256" key="5">
    <source>
        <dbReference type="ARBA" id="ARBA00022519"/>
    </source>
</evidence>
<evidence type="ECO:0000256" key="1">
    <source>
        <dbReference type="ARBA" id="ARBA00004429"/>
    </source>
</evidence>
<keyword evidence="4" id="KW-1003">Cell membrane</keyword>
<dbReference type="Gene3D" id="3.30.70.1320">
    <property type="entry name" value="Multidrug efflux transporter AcrB pore domain like"/>
    <property type="match status" value="1"/>
</dbReference>
<sequence length="1048" mass="111660">MPLSKFFITRPKFAFVISIVISLAGALALMGLPVAQFPEITPPTVSVSTQYAGASADVVEQTVAAPIEQQINGVEDMIYMSSKSDNDGRYSLTVTFDIGTDADMAQVKVQNRVSTALPSLPQEVQRQGVKTEKQSTNMLLIVNLFSPNETWDGLFLNNYATINVKDTLGRVEGVGKAEILGVMDYGMRFWLKPDRMTALGVSVADIQNAVSEQNVQVPAGQIGGQPAPPDTQFQYTVTTKGRLAEVDEFANIIIRMEPNGSAIRVKDVARVELGAQAYSAAGRLDGRPAVVLAVYQTPDANALATADAVKAELASLAERFPDDVEYAILYDTTNFIAASIAEVKETLFVAVGLVVLVVFIFLGDWRSTLIPGIAIPVSLIGTFAVLAAVGFTLNTIVLFALILAIGIVVDDAIIVVENVQRLMEEEGLDPKAATAKAMDQVGGAVIATTLVLLAVFVPVGFMPGITGQIYQQFAVTISVAVAISSINALTLSPALCSVLLKPGQKPIKWLGWFDRLFTRLTNGYTAAVRTTVKVAALVMVVYAGLIGGTVWMFGNLPSGFLPEEDQGYFFIELQLPDAASLTRTEVALDRLEQQLLEIPGVTNVISVAGFSLLNSAFGSNSALVIPVLAPWAEREAPELRLRAIVAKAQRIAAGTSEANVIPFVPPAIPGLGSSGGFSFVLQDMTGGDIQEFASVMRGFIVAANEHRAIGSAYSTFRADVPMLYLEVNRDKVQTLGVAMSEVFATLQAQLGSTYINDFNKFGRTWRVMAQAESAFRNNPSDIVRLFVRSKAGDMVPMATLAEVESKTGPQIVPRYNLFRSADISGSPAPGFSSGQAIAAMEETANETLPSGFGYEWTSMSYQEIRAAGQAPIIFSLALLFVYLFLVAQYESWSIPLAVLLAVPVAVFGALGATGVSGLDVNLYTQIGLVMLIGLAAKNAILIVEFAKEQRETEGLSIYDASVKAARMRFRAVMMTALSFLLGIIPLVVASGAGAGSRVALGTAVFGGMLAATVVGTLLIPVMYFVVQGVREKIKGWVGGSPAPAQAPE</sequence>
<dbReference type="PROSITE" id="PS50156">
    <property type="entry name" value="SSD"/>
    <property type="match status" value="1"/>
</dbReference>
<evidence type="ECO:0000256" key="3">
    <source>
        <dbReference type="ARBA" id="ARBA00022448"/>
    </source>
</evidence>
<dbReference type="Gene3D" id="3.30.2090.10">
    <property type="entry name" value="Multidrug efflux transporter AcrB TolC docking domain, DN and DC subdomains"/>
    <property type="match status" value="2"/>
</dbReference>
<organism evidence="11 12">
    <name type="scientific">Thiorhodococcus minor</name>
    <dbReference type="NCBI Taxonomy" id="57489"/>
    <lineage>
        <taxon>Bacteria</taxon>
        <taxon>Pseudomonadati</taxon>
        <taxon>Pseudomonadota</taxon>
        <taxon>Gammaproteobacteria</taxon>
        <taxon>Chromatiales</taxon>
        <taxon>Chromatiaceae</taxon>
        <taxon>Thiorhodococcus</taxon>
    </lineage>
</organism>
<feature type="transmembrane region" description="Helical" evidence="9">
    <location>
        <begin position="346"/>
        <end position="362"/>
    </location>
</feature>
<evidence type="ECO:0000256" key="9">
    <source>
        <dbReference type="RuleBase" id="RU364070"/>
    </source>
</evidence>
<keyword evidence="8 9" id="KW-0472">Membrane</keyword>
<reference evidence="11 12" key="1">
    <citation type="submission" date="2020-02" db="EMBL/GenBank/DDBJ databases">
        <title>Genome sequences of Thiorhodococcus mannitoliphagus and Thiorhodococcus minor, purple sulfur photosynthetic bacteria in the gammaproteobacterial family, Chromatiaceae.</title>
        <authorList>
            <person name="Aviles F.A."/>
            <person name="Meyer T.E."/>
            <person name="Kyndt J.A."/>
        </authorList>
    </citation>
    <scope>NUCLEOTIDE SEQUENCE [LARGE SCALE GENOMIC DNA]</scope>
    <source>
        <strain evidence="11 12">DSM 11518</strain>
    </source>
</reference>
<keyword evidence="12" id="KW-1185">Reference proteome</keyword>
<feature type="transmembrane region" description="Helical" evidence="9">
    <location>
        <begin position="369"/>
        <end position="390"/>
    </location>
</feature>
<dbReference type="FunFam" id="1.20.1640.10:FF:000001">
    <property type="entry name" value="Efflux pump membrane transporter"/>
    <property type="match status" value="1"/>
</dbReference>
<feature type="domain" description="SSD" evidence="10">
    <location>
        <begin position="378"/>
        <end position="498"/>
    </location>
</feature>
<proteinExistence type="inferred from homology"/>
<dbReference type="SUPFAM" id="SSF82693">
    <property type="entry name" value="Multidrug efflux transporter AcrB pore domain, PN1, PN2, PC1 and PC2 subdomains"/>
    <property type="match status" value="4"/>
</dbReference>
<dbReference type="Proteomes" id="UP000483379">
    <property type="component" value="Unassembled WGS sequence"/>
</dbReference>
<dbReference type="Gene3D" id="1.20.1640.10">
    <property type="entry name" value="Multidrug efflux transporter AcrB transmembrane domain"/>
    <property type="match status" value="2"/>
</dbReference>
<evidence type="ECO:0000256" key="6">
    <source>
        <dbReference type="ARBA" id="ARBA00022692"/>
    </source>
</evidence>
<feature type="transmembrane region" description="Helical" evidence="9">
    <location>
        <begin position="534"/>
        <end position="554"/>
    </location>
</feature>
<dbReference type="InterPro" id="IPR027463">
    <property type="entry name" value="AcrB_DN_DC_subdom"/>
</dbReference>
<feature type="transmembrane region" description="Helical" evidence="9">
    <location>
        <begin position="441"/>
        <end position="461"/>
    </location>
</feature>
<keyword evidence="3 9" id="KW-0813">Transport</keyword>
<dbReference type="Pfam" id="PF00873">
    <property type="entry name" value="ACR_tran"/>
    <property type="match status" value="1"/>
</dbReference>
<dbReference type="EMBL" id="JAAIJQ010000025">
    <property type="protein sequence ID" value="NEV62274.1"/>
    <property type="molecule type" value="Genomic_DNA"/>
</dbReference>
<keyword evidence="7 9" id="KW-1133">Transmembrane helix</keyword>
<feature type="transmembrane region" description="Helical" evidence="9">
    <location>
        <begin position="894"/>
        <end position="916"/>
    </location>
</feature>
<dbReference type="InterPro" id="IPR000731">
    <property type="entry name" value="SSD"/>
</dbReference>
<comment type="caution">
    <text evidence="9">Lacks conserved residue(s) required for the propagation of feature annotation.</text>
</comment>
<gene>
    <name evidence="11" type="ORF">G3446_10295</name>
</gene>
<dbReference type="FunFam" id="3.30.70.1430:FF:000001">
    <property type="entry name" value="Efflux pump membrane transporter"/>
    <property type="match status" value="1"/>
</dbReference>
<feature type="transmembrane region" description="Helical" evidence="9">
    <location>
        <begin position="922"/>
        <end position="943"/>
    </location>
</feature>
<evidence type="ECO:0000313" key="11">
    <source>
        <dbReference type="EMBL" id="NEV62274.1"/>
    </source>
</evidence>
<dbReference type="InterPro" id="IPR001036">
    <property type="entry name" value="Acrflvin-R"/>
</dbReference>
<dbReference type="Gene3D" id="3.30.70.1430">
    <property type="entry name" value="Multidrug efflux transporter AcrB pore domain"/>
    <property type="match status" value="2"/>
</dbReference>
<keyword evidence="5 9" id="KW-0997">Cell inner membrane</keyword>